<evidence type="ECO:0000313" key="2">
    <source>
        <dbReference type="Proteomes" id="UP000734511"/>
    </source>
</evidence>
<dbReference type="RefSeq" id="WP_167983412.1">
    <property type="nucleotide sequence ID" value="NZ_JAATEJ010000009.1"/>
</dbReference>
<dbReference type="Gene3D" id="1.10.260.40">
    <property type="entry name" value="lambda repressor-like DNA-binding domains"/>
    <property type="match status" value="1"/>
</dbReference>
<gene>
    <name evidence="1" type="ORF">HCN08_14280</name>
</gene>
<proteinExistence type="predicted"/>
<accession>A0ABX0ZSI2</accession>
<organism evidence="1 2">
    <name type="scientific">Actinacidiphila epipremni</name>
    <dbReference type="NCBI Taxonomy" id="2053013"/>
    <lineage>
        <taxon>Bacteria</taxon>
        <taxon>Bacillati</taxon>
        <taxon>Actinomycetota</taxon>
        <taxon>Actinomycetes</taxon>
        <taxon>Kitasatosporales</taxon>
        <taxon>Streptomycetaceae</taxon>
        <taxon>Actinacidiphila</taxon>
    </lineage>
</organism>
<reference evidence="1 2" key="1">
    <citation type="submission" date="2020-03" db="EMBL/GenBank/DDBJ databases">
        <title>WGS of actinomycetes isolated from Thailand.</title>
        <authorList>
            <person name="Thawai C."/>
        </authorList>
    </citation>
    <scope>NUCLEOTIDE SEQUENCE [LARGE SCALE GENOMIC DNA]</scope>
    <source>
        <strain evidence="1 2">PRB2-1</strain>
    </source>
</reference>
<dbReference type="EMBL" id="JAATEJ010000009">
    <property type="protein sequence ID" value="NJP44551.1"/>
    <property type="molecule type" value="Genomic_DNA"/>
</dbReference>
<name>A0ABX0ZSI2_9ACTN</name>
<dbReference type="InterPro" id="IPR010982">
    <property type="entry name" value="Lambda_DNA-bd_dom_sf"/>
</dbReference>
<keyword evidence="2" id="KW-1185">Reference proteome</keyword>
<dbReference type="Proteomes" id="UP000734511">
    <property type="component" value="Unassembled WGS sequence"/>
</dbReference>
<sequence>MTEPPAPPEGLLIKRAQTALQISQREAARRARLSEARWRQLVSGFQLVQRAKVPVRSPDKTLARMARAVGVTAEQLVDAGREDAAAALLEVEAEEAEVERAAAAMQDGAGQSRVDERWQLVEAVLRQARVGLSPGENALLADRVTAYVSQRD</sequence>
<evidence type="ECO:0008006" key="3">
    <source>
        <dbReference type="Google" id="ProtNLM"/>
    </source>
</evidence>
<protein>
    <recommendedName>
        <fullName evidence="3">HTH cro/C1-type domain-containing protein</fullName>
    </recommendedName>
</protein>
<comment type="caution">
    <text evidence="1">The sequence shown here is derived from an EMBL/GenBank/DDBJ whole genome shotgun (WGS) entry which is preliminary data.</text>
</comment>
<evidence type="ECO:0000313" key="1">
    <source>
        <dbReference type="EMBL" id="NJP44551.1"/>
    </source>
</evidence>